<dbReference type="SUPFAM" id="SSF55120">
    <property type="entry name" value="Pseudouridine synthase"/>
    <property type="match status" value="1"/>
</dbReference>
<evidence type="ECO:0000256" key="4">
    <source>
        <dbReference type="ARBA" id="ARBA00036390"/>
    </source>
</evidence>
<dbReference type="InterPro" id="IPR018496">
    <property type="entry name" value="PsdUridine_synth_RsuA/RluB_CS"/>
</dbReference>
<dbReference type="Gene3D" id="3.10.290.10">
    <property type="entry name" value="RNA-binding S4 domain"/>
    <property type="match status" value="1"/>
</dbReference>
<dbReference type="Gene3D" id="3.30.70.1560">
    <property type="entry name" value="Alpha-L RNA-binding motif"/>
    <property type="match status" value="1"/>
</dbReference>
<dbReference type="InterPro" id="IPR050343">
    <property type="entry name" value="RsuA_PseudoU_synthase"/>
</dbReference>
<dbReference type="InterPro" id="IPR006145">
    <property type="entry name" value="PsdUridine_synth_RsuA/RluA"/>
</dbReference>
<evidence type="ECO:0000259" key="9">
    <source>
        <dbReference type="Pfam" id="PF01479"/>
    </source>
</evidence>
<dbReference type="Gene3D" id="3.30.70.580">
    <property type="entry name" value="Pseudouridine synthase I, catalytic domain, N-terminal subdomain"/>
    <property type="match status" value="1"/>
</dbReference>
<dbReference type="Pfam" id="PF00849">
    <property type="entry name" value="PseudoU_synth_2"/>
    <property type="match status" value="1"/>
</dbReference>
<evidence type="ECO:0000313" key="10">
    <source>
        <dbReference type="EMBL" id="MFD2237408.1"/>
    </source>
</evidence>
<dbReference type="EC" id="5.4.99.-" evidence="7"/>
<comment type="similarity">
    <text evidence="2 7">Belongs to the pseudouridine synthase RsuA family.</text>
</comment>
<dbReference type="RefSeq" id="WP_245195587.1">
    <property type="nucleotide sequence ID" value="NZ_CP072611.1"/>
</dbReference>
<comment type="catalytic activity">
    <reaction evidence="1">
        <text>a uridine in RNA = a pseudouridine in RNA</text>
        <dbReference type="Rhea" id="RHEA:48348"/>
        <dbReference type="Rhea" id="RHEA-COMP:12068"/>
        <dbReference type="Rhea" id="RHEA-COMP:12069"/>
        <dbReference type="ChEBI" id="CHEBI:65314"/>
        <dbReference type="ChEBI" id="CHEBI:65315"/>
    </reaction>
</comment>
<evidence type="ECO:0000256" key="6">
    <source>
        <dbReference type="PROSITE-ProRule" id="PRU00182"/>
    </source>
</evidence>
<keyword evidence="11" id="KW-1185">Reference proteome</keyword>
<feature type="domain" description="Pseudouridine synthase RsuA/RluA-like" evidence="8">
    <location>
        <begin position="79"/>
        <end position="212"/>
    </location>
</feature>
<comment type="catalytic activity">
    <reaction evidence="4">
        <text>uridine(35) in tRNA(Tyr) = pseudouridine(35) in tRNA(Tyr)</text>
        <dbReference type="Rhea" id="RHEA:60556"/>
        <dbReference type="Rhea" id="RHEA-COMP:15607"/>
        <dbReference type="Rhea" id="RHEA-COMP:15608"/>
        <dbReference type="ChEBI" id="CHEBI:65314"/>
        <dbReference type="ChEBI" id="CHEBI:65315"/>
    </reaction>
</comment>
<evidence type="ECO:0000256" key="1">
    <source>
        <dbReference type="ARBA" id="ARBA00000073"/>
    </source>
</evidence>
<dbReference type="InterPro" id="IPR020094">
    <property type="entry name" value="TruA/RsuA/RluB/E/F_N"/>
</dbReference>
<evidence type="ECO:0000313" key="11">
    <source>
        <dbReference type="Proteomes" id="UP001597371"/>
    </source>
</evidence>
<dbReference type="PROSITE" id="PS50889">
    <property type="entry name" value="S4"/>
    <property type="match status" value="1"/>
</dbReference>
<dbReference type="PANTHER" id="PTHR47683">
    <property type="entry name" value="PSEUDOURIDINE SYNTHASE FAMILY PROTEIN-RELATED"/>
    <property type="match status" value="1"/>
</dbReference>
<dbReference type="InterPro" id="IPR002942">
    <property type="entry name" value="S4_RNA-bd"/>
</dbReference>
<dbReference type="CDD" id="cd02870">
    <property type="entry name" value="PseudoU_synth_RsuA_like"/>
    <property type="match status" value="1"/>
</dbReference>
<protein>
    <recommendedName>
        <fullName evidence="7">Pseudouridine synthase</fullName>
        <ecNumber evidence="7">5.4.99.-</ecNumber>
    </recommendedName>
</protein>
<evidence type="ECO:0000256" key="7">
    <source>
        <dbReference type="RuleBase" id="RU003887"/>
    </source>
</evidence>
<dbReference type="InterPro" id="IPR036986">
    <property type="entry name" value="S4_RNA-bd_sf"/>
</dbReference>
<keyword evidence="6" id="KW-0694">RNA-binding</keyword>
<reference evidence="11" key="1">
    <citation type="journal article" date="2019" name="Int. J. Syst. Evol. Microbiol.">
        <title>The Global Catalogue of Microorganisms (GCM) 10K type strain sequencing project: providing services to taxonomists for standard genome sequencing and annotation.</title>
        <authorList>
            <consortium name="The Broad Institute Genomics Platform"/>
            <consortium name="The Broad Institute Genome Sequencing Center for Infectious Disease"/>
            <person name="Wu L."/>
            <person name="Ma J."/>
        </authorList>
    </citation>
    <scope>NUCLEOTIDE SEQUENCE [LARGE SCALE GENOMIC DNA]</scope>
    <source>
        <strain evidence="11">ZS-35-S2</strain>
    </source>
</reference>
<sequence>MPKRASSSPAPSATPAGHGLARVLSKLGHCSRTQGARLVREGRVSVNGVAILDPEHRTDMATARIAVDGVPVGAAEPVYLMLNKPRGLVTTRDDPQGRGTVYRCLEGLALPHVSPVGRLDKASEGLLLMTNDTLFAQGVLDGANAPDKTYHVQIDARPAPALLAALVAGVEDKGEVLAARSAVLLREGTRNSWLEIVLDEGRNRQIRRLLAASGIETLRLVRVSIGPLALGPLPKGAVRPLTQAEVAALSRPAEGQ</sequence>
<organism evidence="10 11">
    <name type="scientific">Aureimonas populi</name>
    <dbReference type="NCBI Taxonomy" id="1701758"/>
    <lineage>
        <taxon>Bacteria</taxon>
        <taxon>Pseudomonadati</taxon>
        <taxon>Pseudomonadota</taxon>
        <taxon>Alphaproteobacteria</taxon>
        <taxon>Hyphomicrobiales</taxon>
        <taxon>Aurantimonadaceae</taxon>
        <taxon>Aureimonas</taxon>
    </lineage>
</organism>
<dbReference type="EMBL" id="JBHUIJ010000009">
    <property type="protein sequence ID" value="MFD2237408.1"/>
    <property type="molecule type" value="Genomic_DNA"/>
</dbReference>
<evidence type="ECO:0000256" key="5">
    <source>
        <dbReference type="ARBA" id="ARBA00036535"/>
    </source>
</evidence>
<comment type="caution">
    <text evidence="10">The sequence shown here is derived from an EMBL/GenBank/DDBJ whole genome shotgun (WGS) entry which is preliminary data.</text>
</comment>
<comment type="catalytic activity">
    <reaction evidence="5">
        <text>uridine(2604) in 23S rRNA = pseudouridine(2604) in 23S rRNA</text>
        <dbReference type="Rhea" id="RHEA:38875"/>
        <dbReference type="Rhea" id="RHEA-COMP:10093"/>
        <dbReference type="Rhea" id="RHEA-COMP:10094"/>
        <dbReference type="ChEBI" id="CHEBI:65314"/>
        <dbReference type="ChEBI" id="CHEBI:65315"/>
        <dbReference type="EC" id="5.4.99.21"/>
    </reaction>
</comment>
<gene>
    <name evidence="10" type="ORF">ACFSKQ_08005</name>
</gene>
<evidence type="ECO:0000256" key="3">
    <source>
        <dbReference type="ARBA" id="ARBA00023235"/>
    </source>
</evidence>
<dbReference type="CDD" id="cd00165">
    <property type="entry name" value="S4"/>
    <property type="match status" value="1"/>
</dbReference>
<dbReference type="InterPro" id="IPR042092">
    <property type="entry name" value="PsdUridine_s_RsuA/RluB/E/F_cat"/>
</dbReference>
<dbReference type="NCBIfam" id="TIGR00093">
    <property type="entry name" value="pseudouridine synthase"/>
    <property type="match status" value="1"/>
</dbReference>
<dbReference type="PANTHER" id="PTHR47683:SF2">
    <property type="entry name" value="RNA-BINDING S4 DOMAIN-CONTAINING PROTEIN"/>
    <property type="match status" value="1"/>
</dbReference>
<dbReference type="SUPFAM" id="SSF55174">
    <property type="entry name" value="Alpha-L RNA-binding motif"/>
    <property type="match status" value="1"/>
</dbReference>
<dbReference type="Pfam" id="PF01479">
    <property type="entry name" value="S4"/>
    <property type="match status" value="1"/>
</dbReference>
<evidence type="ECO:0000256" key="2">
    <source>
        <dbReference type="ARBA" id="ARBA00008348"/>
    </source>
</evidence>
<proteinExistence type="inferred from homology"/>
<dbReference type="Proteomes" id="UP001597371">
    <property type="component" value="Unassembled WGS sequence"/>
</dbReference>
<dbReference type="GO" id="GO:0016853">
    <property type="term" value="F:isomerase activity"/>
    <property type="evidence" value="ECO:0007669"/>
    <property type="project" value="UniProtKB-KW"/>
</dbReference>
<accession>A0ABW5CKV7</accession>
<name>A0ABW5CKV7_9HYPH</name>
<keyword evidence="3 7" id="KW-0413">Isomerase</keyword>
<dbReference type="InterPro" id="IPR020103">
    <property type="entry name" value="PsdUridine_synth_cat_dom_sf"/>
</dbReference>
<dbReference type="InterPro" id="IPR000748">
    <property type="entry name" value="PsdUridine_synth_RsuA/RluB/E/F"/>
</dbReference>
<evidence type="ECO:0000259" key="8">
    <source>
        <dbReference type="Pfam" id="PF00849"/>
    </source>
</evidence>
<dbReference type="PROSITE" id="PS01149">
    <property type="entry name" value="PSI_RSU"/>
    <property type="match status" value="1"/>
</dbReference>
<feature type="domain" description="RNA-binding S4" evidence="9">
    <location>
        <begin position="20"/>
        <end position="57"/>
    </location>
</feature>